<dbReference type="Proteomes" id="UP000004016">
    <property type="component" value="Unassembled WGS sequence"/>
</dbReference>
<evidence type="ECO:0008006" key="3">
    <source>
        <dbReference type="Google" id="ProtNLM"/>
    </source>
</evidence>
<evidence type="ECO:0000313" key="2">
    <source>
        <dbReference type="Proteomes" id="UP000004016"/>
    </source>
</evidence>
<dbReference type="EMBL" id="AAXB02000001">
    <property type="protein sequence ID" value="EDM64391.1"/>
    <property type="molecule type" value="Genomic_DNA"/>
</dbReference>
<organism evidence="1 2">
    <name type="scientific">Dorea longicatena DSM 13814</name>
    <dbReference type="NCBI Taxonomy" id="411462"/>
    <lineage>
        <taxon>Bacteria</taxon>
        <taxon>Bacillati</taxon>
        <taxon>Bacillota</taxon>
        <taxon>Clostridia</taxon>
        <taxon>Lachnospirales</taxon>
        <taxon>Lachnospiraceae</taxon>
        <taxon>Dorea</taxon>
    </lineage>
</organism>
<proteinExistence type="predicted"/>
<accession>A6BD74</accession>
<dbReference type="AlphaFoldDB" id="A6BD74"/>
<reference evidence="1 2" key="2">
    <citation type="submission" date="2007-04" db="EMBL/GenBank/DDBJ databases">
        <title>Draft genome sequence of Dorea longicatena (DSM 13814).</title>
        <authorList>
            <person name="Sudarsanam P."/>
            <person name="Ley R."/>
            <person name="Guruge J."/>
            <person name="Turnbaugh P.J."/>
            <person name="Mahowald M."/>
            <person name="Liep D."/>
            <person name="Gordon J."/>
        </authorList>
    </citation>
    <scope>NUCLEOTIDE SEQUENCE [LARGE SCALE GENOMIC DNA]</scope>
    <source>
        <strain evidence="1 2">DSM 13814</strain>
    </source>
</reference>
<protein>
    <recommendedName>
        <fullName evidence="3">Tyrosine specific protein phosphatases domain-containing protein</fullName>
    </recommendedName>
</protein>
<comment type="caution">
    <text evidence="1">The sequence shown here is derived from an EMBL/GenBank/DDBJ whole genome shotgun (WGS) entry which is preliminary data.</text>
</comment>
<dbReference type="HOGENOM" id="CLU_124368_0_0_9"/>
<name>A6BD74_9FIRM</name>
<reference evidence="1 2" key="1">
    <citation type="submission" date="2007-03" db="EMBL/GenBank/DDBJ databases">
        <authorList>
            <person name="Fulton L."/>
            <person name="Clifton S."/>
            <person name="Fulton B."/>
            <person name="Xu J."/>
            <person name="Minx P."/>
            <person name="Pepin K.H."/>
            <person name="Johnson M."/>
            <person name="Thiruvilangam P."/>
            <person name="Bhonagiri V."/>
            <person name="Nash W.E."/>
            <person name="Mardis E.R."/>
            <person name="Wilson R.K."/>
        </authorList>
    </citation>
    <scope>NUCLEOTIDE SEQUENCE [LARGE SCALE GENOMIC DNA]</scope>
    <source>
        <strain evidence="1 2">DSM 13814</strain>
    </source>
</reference>
<evidence type="ECO:0000313" key="1">
    <source>
        <dbReference type="EMBL" id="EDM64391.1"/>
    </source>
</evidence>
<dbReference type="eggNOG" id="ENOG5031BBB">
    <property type="taxonomic scope" value="Bacteria"/>
</dbReference>
<gene>
    <name evidence="1" type="ORF">DORLON_00237</name>
</gene>
<sequence>MYRSNAPFLPHTIIYPITYQAQIGVKKLKISIYSRKSIEKLLKKDFPKNAVVISFYDPPGKFRDAEYRPVDYTAKTNCVFQIALYDIDLAVLPKYHLTYETYLPEADDLAEFIFNAKREGKDIICQCEYGESRSSGCAAAIHEYFYKDGIKIFADYRYYPNQMVYHKVYDALEKYGVENNVIRESGE</sequence>